<dbReference type="Proteomes" id="UP000504638">
    <property type="component" value="Unplaced"/>
</dbReference>
<name>A0A6G1FQX7_9PEZI</name>
<evidence type="ECO:0000313" key="1">
    <source>
        <dbReference type="EMBL" id="KAF1808173.1"/>
    </source>
</evidence>
<evidence type="ECO:0000313" key="3">
    <source>
        <dbReference type="RefSeq" id="XP_033529804.1"/>
    </source>
</evidence>
<sequence>MSASSSARSPVDVECSSVPLHDRFDGGHFEDATFDVHGITRLPVDVVIPGELEGFIPSDCVEKPGLAGPPSSRCRVERYPPPPSAATFAGRLLVPMVRPHLIAP</sequence>
<keyword evidence="2" id="KW-1185">Reference proteome</keyword>
<protein>
    <submittedName>
        <fullName evidence="1 3">Uncharacterized protein</fullName>
    </submittedName>
</protein>
<dbReference type="AlphaFoldDB" id="A0A6G1FQX7"/>
<evidence type="ECO:0000313" key="2">
    <source>
        <dbReference type="Proteomes" id="UP000504638"/>
    </source>
</evidence>
<dbReference type="RefSeq" id="XP_033529804.1">
    <property type="nucleotide sequence ID" value="XM_033678339.1"/>
</dbReference>
<dbReference type="GeneID" id="54418909"/>
<organism evidence="1">
    <name type="scientific">Eremomyces bilateralis CBS 781.70</name>
    <dbReference type="NCBI Taxonomy" id="1392243"/>
    <lineage>
        <taxon>Eukaryota</taxon>
        <taxon>Fungi</taxon>
        <taxon>Dikarya</taxon>
        <taxon>Ascomycota</taxon>
        <taxon>Pezizomycotina</taxon>
        <taxon>Dothideomycetes</taxon>
        <taxon>Dothideomycetes incertae sedis</taxon>
        <taxon>Eremomycetales</taxon>
        <taxon>Eremomycetaceae</taxon>
        <taxon>Eremomyces</taxon>
    </lineage>
</organism>
<proteinExistence type="predicted"/>
<accession>A0A6G1FQX7</accession>
<reference evidence="3" key="2">
    <citation type="submission" date="2020-04" db="EMBL/GenBank/DDBJ databases">
        <authorList>
            <consortium name="NCBI Genome Project"/>
        </authorList>
    </citation>
    <scope>NUCLEOTIDE SEQUENCE</scope>
    <source>
        <strain evidence="3">CBS 781.70</strain>
    </source>
</reference>
<dbReference type="EMBL" id="ML975189">
    <property type="protein sequence ID" value="KAF1808173.1"/>
    <property type="molecule type" value="Genomic_DNA"/>
</dbReference>
<gene>
    <name evidence="1 3" type="ORF">P152DRAFT_453113</name>
</gene>
<reference evidence="3" key="3">
    <citation type="submission" date="2025-04" db="UniProtKB">
        <authorList>
            <consortium name="RefSeq"/>
        </authorList>
    </citation>
    <scope>IDENTIFICATION</scope>
    <source>
        <strain evidence="3">CBS 781.70</strain>
    </source>
</reference>
<reference evidence="1 3" key="1">
    <citation type="submission" date="2020-01" db="EMBL/GenBank/DDBJ databases">
        <authorList>
            <consortium name="DOE Joint Genome Institute"/>
            <person name="Haridas S."/>
            <person name="Albert R."/>
            <person name="Binder M."/>
            <person name="Bloem J."/>
            <person name="Labutti K."/>
            <person name="Salamov A."/>
            <person name="Andreopoulos B."/>
            <person name="Baker S.E."/>
            <person name="Barry K."/>
            <person name="Bills G."/>
            <person name="Bluhm B.H."/>
            <person name="Cannon C."/>
            <person name="Castanera R."/>
            <person name="Culley D.E."/>
            <person name="Daum C."/>
            <person name="Ezra D."/>
            <person name="Gonzalez J.B."/>
            <person name="Henrissat B."/>
            <person name="Kuo A."/>
            <person name="Liang C."/>
            <person name="Lipzen A."/>
            <person name="Lutzoni F."/>
            <person name="Magnuson J."/>
            <person name="Mondo S."/>
            <person name="Nolan M."/>
            <person name="Ohm R."/>
            <person name="Pangilinan J."/>
            <person name="Park H.-J."/>
            <person name="Ramirez L."/>
            <person name="Alfaro M."/>
            <person name="Sun H."/>
            <person name="Tritt A."/>
            <person name="Yoshinaga Y."/>
            <person name="Zwiers L.-H."/>
            <person name="Turgeon B.G."/>
            <person name="Goodwin S.B."/>
            <person name="Spatafora J.W."/>
            <person name="Crous P.W."/>
            <person name="Grigoriev I.V."/>
        </authorList>
    </citation>
    <scope>NUCLEOTIDE SEQUENCE</scope>
    <source>
        <strain evidence="1 3">CBS 781.70</strain>
    </source>
</reference>